<feature type="transmembrane region" description="Helical" evidence="1">
    <location>
        <begin position="71"/>
        <end position="94"/>
    </location>
</feature>
<dbReference type="AlphaFoldDB" id="A0A7W6GJZ1"/>
<evidence type="ECO:0000256" key="1">
    <source>
        <dbReference type="SAM" id="Phobius"/>
    </source>
</evidence>
<dbReference type="Pfam" id="PF06961">
    <property type="entry name" value="DUF1294"/>
    <property type="match status" value="1"/>
</dbReference>
<name>A0A7W6GJZ1_9HYPH</name>
<keyword evidence="3" id="KW-1185">Reference proteome</keyword>
<keyword evidence="1" id="KW-1133">Transmembrane helix</keyword>
<proteinExistence type="predicted"/>
<dbReference type="RefSeq" id="WP_183806178.1">
    <property type="nucleotide sequence ID" value="NZ_JACIEE010000006.1"/>
</dbReference>
<evidence type="ECO:0000313" key="2">
    <source>
        <dbReference type="EMBL" id="MBB3978080.1"/>
    </source>
</evidence>
<keyword evidence="1" id="KW-0472">Membrane</keyword>
<reference evidence="2 3" key="1">
    <citation type="submission" date="2020-08" db="EMBL/GenBank/DDBJ databases">
        <title>Genomic Encyclopedia of Type Strains, Phase IV (KMG-IV): sequencing the most valuable type-strain genomes for metagenomic binning, comparative biology and taxonomic classification.</title>
        <authorList>
            <person name="Goeker M."/>
        </authorList>
    </citation>
    <scope>NUCLEOTIDE SEQUENCE [LARGE SCALE GENOMIC DNA]</scope>
    <source>
        <strain evidence="2 3">DSM 100211</strain>
    </source>
</reference>
<accession>A0A7W6GJZ1</accession>
<organism evidence="2 3">
    <name type="scientific">Mycoplana azooxidifex</name>
    <dbReference type="NCBI Taxonomy" id="1636188"/>
    <lineage>
        <taxon>Bacteria</taxon>
        <taxon>Pseudomonadati</taxon>
        <taxon>Pseudomonadota</taxon>
        <taxon>Alphaproteobacteria</taxon>
        <taxon>Hyphomicrobiales</taxon>
        <taxon>Rhizobiaceae</taxon>
        <taxon>Mycoplana</taxon>
    </lineage>
</organism>
<dbReference type="InterPro" id="IPR010718">
    <property type="entry name" value="DUF1294"/>
</dbReference>
<protein>
    <submittedName>
        <fullName evidence="2">Uncharacterized membrane protein YsdA (DUF1294 family)</fullName>
    </submittedName>
</protein>
<evidence type="ECO:0000313" key="3">
    <source>
        <dbReference type="Proteomes" id="UP000574761"/>
    </source>
</evidence>
<comment type="caution">
    <text evidence="2">The sequence shown here is derived from an EMBL/GenBank/DDBJ whole genome shotgun (WGS) entry which is preliminary data.</text>
</comment>
<dbReference type="EMBL" id="JACIEE010000006">
    <property type="protein sequence ID" value="MBB3978080.1"/>
    <property type="molecule type" value="Genomic_DNA"/>
</dbReference>
<keyword evidence="1" id="KW-0812">Transmembrane</keyword>
<feature type="transmembrane region" description="Helical" evidence="1">
    <location>
        <begin position="40"/>
        <end position="59"/>
    </location>
</feature>
<gene>
    <name evidence="2" type="ORF">GGQ64_003294</name>
</gene>
<sequence length="103" mass="11050">MIALAIATALLGINLAAFLAFWWDKEAARAGGWRVREDTLLGLAVIGGSLGALAAQRMLRHKTRKQPFRTGLPAIVAVHAAIGMALLAFSGHLLDLLHWLARS</sequence>
<dbReference type="Proteomes" id="UP000574761">
    <property type="component" value="Unassembled WGS sequence"/>
</dbReference>